<proteinExistence type="predicted"/>
<name>A0A8K0SJG7_9HYPO</name>
<dbReference type="PANTHER" id="PTHR43194">
    <property type="entry name" value="HYDROLASE ALPHA/BETA FOLD FAMILY"/>
    <property type="match status" value="1"/>
</dbReference>
<evidence type="ECO:0000313" key="3">
    <source>
        <dbReference type="Proteomes" id="UP000813444"/>
    </source>
</evidence>
<comment type="caution">
    <text evidence="2">The sequence shown here is derived from an EMBL/GenBank/DDBJ whole genome shotgun (WGS) entry which is preliminary data.</text>
</comment>
<reference evidence="2" key="1">
    <citation type="journal article" date="2021" name="Nat. Commun.">
        <title>Genetic determinants of endophytism in the Arabidopsis root mycobiome.</title>
        <authorList>
            <person name="Mesny F."/>
            <person name="Miyauchi S."/>
            <person name="Thiergart T."/>
            <person name="Pickel B."/>
            <person name="Atanasova L."/>
            <person name="Karlsson M."/>
            <person name="Huettel B."/>
            <person name="Barry K.W."/>
            <person name="Haridas S."/>
            <person name="Chen C."/>
            <person name="Bauer D."/>
            <person name="Andreopoulos W."/>
            <person name="Pangilinan J."/>
            <person name="LaButti K."/>
            <person name="Riley R."/>
            <person name="Lipzen A."/>
            <person name="Clum A."/>
            <person name="Drula E."/>
            <person name="Henrissat B."/>
            <person name="Kohler A."/>
            <person name="Grigoriev I.V."/>
            <person name="Martin F.M."/>
            <person name="Hacquard S."/>
        </authorList>
    </citation>
    <scope>NUCLEOTIDE SEQUENCE</scope>
    <source>
        <strain evidence="2">MPI-CAGE-CH-0235</strain>
    </source>
</reference>
<dbReference type="InterPro" id="IPR029058">
    <property type="entry name" value="AB_hydrolase_fold"/>
</dbReference>
<dbReference type="Pfam" id="PF00561">
    <property type="entry name" value="Abhydrolase_1"/>
    <property type="match status" value="1"/>
</dbReference>
<protein>
    <submittedName>
        <fullName evidence="2">Alpha/Beta hydrolase protein</fullName>
    </submittedName>
</protein>
<gene>
    <name evidence="2" type="ORF">B0I35DRAFT_361433</name>
</gene>
<evidence type="ECO:0000259" key="1">
    <source>
        <dbReference type="Pfam" id="PF00561"/>
    </source>
</evidence>
<sequence length="284" mass="30925">MPSIILPDSRKLSYALDAAPTDAPIVLLSNPLCAPLQVWDHVVPAINQKGFRTLRYDQPGHGGSSAPPALDTTFDSMADDVSELLKALKITKLHAWVGVSMGAAEGFYFVTRYPGIVSKFVVCDTIASSPVNAGVEDAFGPRVAAVRQSRTMEKAVQETMERWFGNDFIAANKDEAERMRSIMLSTTIDGFETCCHALRSSSFDLHPLYEKVAGGVDDALFVVGEKDANLPQAMDKMREEVQQGFAAAGKPKQLDLVVIKNAGHVCFIDGKEQFLETVLSFLVN</sequence>
<dbReference type="InterPro" id="IPR050228">
    <property type="entry name" value="Carboxylesterase_BioH"/>
</dbReference>
<dbReference type="AlphaFoldDB" id="A0A8K0SJG7"/>
<accession>A0A8K0SJG7</accession>
<dbReference type="InterPro" id="IPR000073">
    <property type="entry name" value="AB_hydrolase_1"/>
</dbReference>
<dbReference type="PRINTS" id="PR00111">
    <property type="entry name" value="ABHYDROLASE"/>
</dbReference>
<dbReference type="SUPFAM" id="SSF53474">
    <property type="entry name" value="alpha/beta-Hydrolases"/>
    <property type="match status" value="1"/>
</dbReference>
<dbReference type="PANTHER" id="PTHR43194:SF2">
    <property type="entry name" value="PEROXISOMAL MEMBRANE PROTEIN LPX1"/>
    <property type="match status" value="1"/>
</dbReference>
<dbReference type="Proteomes" id="UP000813444">
    <property type="component" value="Unassembled WGS sequence"/>
</dbReference>
<keyword evidence="2" id="KW-0378">Hydrolase</keyword>
<dbReference type="GO" id="GO:0016787">
    <property type="term" value="F:hydrolase activity"/>
    <property type="evidence" value="ECO:0007669"/>
    <property type="project" value="UniProtKB-KW"/>
</dbReference>
<feature type="domain" description="AB hydrolase-1" evidence="1">
    <location>
        <begin position="32"/>
        <end position="142"/>
    </location>
</feature>
<keyword evidence="3" id="KW-1185">Reference proteome</keyword>
<organism evidence="2 3">
    <name type="scientific">Stachybotrys elegans</name>
    <dbReference type="NCBI Taxonomy" id="80388"/>
    <lineage>
        <taxon>Eukaryota</taxon>
        <taxon>Fungi</taxon>
        <taxon>Dikarya</taxon>
        <taxon>Ascomycota</taxon>
        <taxon>Pezizomycotina</taxon>
        <taxon>Sordariomycetes</taxon>
        <taxon>Hypocreomycetidae</taxon>
        <taxon>Hypocreales</taxon>
        <taxon>Stachybotryaceae</taxon>
        <taxon>Stachybotrys</taxon>
    </lineage>
</organism>
<dbReference type="EMBL" id="JAGPNK010000017">
    <property type="protein sequence ID" value="KAH7305803.1"/>
    <property type="molecule type" value="Genomic_DNA"/>
</dbReference>
<dbReference type="OrthoDB" id="2851338at2759"/>
<dbReference type="Gene3D" id="3.40.50.1820">
    <property type="entry name" value="alpha/beta hydrolase"/>
    <property type="match status" value="1"/>
</dbReference>
<evidence type="ECO:0000313" key="2">
    <source>
        <dbReference type="EMBL" id="KAH7305803.1"/>
    </source>
</evidence>